<dbReference type="RefSeq" id="WP_245780427.1">
    <property type="nucleotide sequence ID" value="NZ_FMJB01000064.1"/>
</dbReference>
<dbReference type="AlphaFoldDB" id="A0A1M4N2S7"/>
<dbReference type="Gene3D" id="3.90.550.20">
    <property type="match status" value="1"/>
</dbReference>
<organism evidence="1 2">
    <name type="scientific">Donghicola eburneus</name>
    <dbReference type="NCBI Taxonomy" id="393278"/>
    <lineage>
        <taxon>Bacteria</taxon>
        <taxon>Pseudomonadati</taxon>
        <taxon>Pseudomonadota</taxon>
        <taxon>Alphaproteobacteria</taxon>
        <taxon>Rhodobacterales</taxon>
        <taxon>Roseobacteraceae</taxon>
        <taxon>Donghicola</taxon>
    </lineage>
</organism>
<name>A0A1M4N2S7_9RHOB</name>
<dbReference type="InterPro" id="IPR029063">
    <property type="entry name" value="SAM-dependent_MTases_sf"/>
</dbReference>
<evidence type="ECO:0000313" key="2">
    <source>
        <dbReference type="Proteomes" id="UP000184085"/>
    </source>
</evidence>
<proteinExistence type="predicted"/>
<dbReference type="SUPFAM" id="SSF53335">
    <property type="entry name" value="S-adenosyl-L-methionine-dependent methyltransferases"/>
    <property type="match status" value="1"/>
</dbReference>
<evidence type="ECO:0000313" key="1">
    <source>
        <dbReference type="EMBL" id="SCM69192.1"/>
    </source>
</evidence>
<dbReference type="EMBL" id="FMJB01000064">
    <property type="protein sequence ID" value="SCM69192.1"/>
    <property type="molecule type" value="Genomic_DNA"/>
</dbReference>
<reference evidence="2" key="1">
    <citation type="submission" date="2016-09" db="EMBL/GenBank/DDBJ databases">
        <authorList>
            <person name="Wibberg D."/>
        </authorList>
    </citation>
    <scope>NUCLEOTIDE SEQUENCE [LARGE SCALE GENOMIC DNA]</scope>
</reference>
<dbReference type="Proteomes" id="UP000184085">
    <property type="component" value="Unassembled WGS sequence"/>
</dbReference>
<dbReference type="InterPro" id="IPR029044">
    <property type="entry name" value="Nucleotide-diphossugar_trans"/>
</dbReference>
<keyword evidence="2" id="KW-1185">Reference proteome</keyword>
<protein>
    <submittedName>
        <fullName evidence="1">Uncharacterized protein</fullName>
    </submittedName>
</protein>
<accession>A0A1M4N2S7</accession>
<gene>
    <name evidence="1" type="ORF">KARMA_3426</name>
</gene>
<sequence>MAKQKYTIAALWMEGPLSYLEQLCMKSFVDAGHHTVLYHYGPLANVPDGIELADANEILPQTNFLQHERTGSPALHSDLFRYKMLKKMRNTIWADTDAYCMKPFETPNGHFYGWESSKHINGGVLGLPHDSDTLNALLDFTSDEFAIPSYYGPEYEAELIAKRDAGDPVHASEQPWGVWGPHAVTHFLLETGESRFALPQEGLYPFTFKDRRFMLKRNFDTTPYITENTFSVHLYGRRMRARLGEAGEPPHPKSLIGKLLTKHGIDPAKAPIPRKPKKAEDGTIITPVTAVRPADKVGRGKLNLTDLADKYGTDKGGNKFRYSEAYQMIMQPHRNRAISLLELGLQDGGPERGAEPDRETTDAPSIRMWLDYFQKGEITGIDVSDFSWFKEDRFTFHQCDLADEAALDKTVDQLGEFDFIIDDASHASPHQQMAFLKLFPKVKSGGFYIIEGLRGQPRRFEPAKFTKTADLFESYLKDGIFRHADTKISDQFNDLRLDISGVMLLPAFFMKVKQTNLMILQKR</sequence>
<dbReference type="SUPFAM" id="SSF53448">
    <property type="entry name" value="Nucleotide-diphospho-sugar transferases"/>
    <property type="match status" value="1"/>
</dbReference>
<dbReference type="Gene3D" id="3.40.50.150">
    <property type="entry name" value="Vaccinia Virus protein VP39"/>
    <property type="match status" value="1"/>
</dbReference>